<dbReference type="InterPro" id="IPR052340">
    <property type="entry name" value="RNase_Y/CdgJ"/>
</dbReference>
<sequence>MSIHDVVKEAARLYSLPDICLQLQELISKQASVFEIADQVALDPALTARLLKIANSPFYNFPMQVDSVSRAVRLIGTNELYNLALATSAVSTFNRVPRDVLDMESFWELSVYTGLVAKFLGRHCGFRQGERLFTAGLLFNIGLLALLEQKPDACRTILTDSRGHFRADIEQSLLGYTFADVGHALLSAWRLPTSITLAIKHQHLPETAGAERVAASIIHVARYAAQHLLAGQAPEKPSEFLAAINPGWKDMLGSTDEQLQDAMRQTRDSALQVLSIIAPSAAVVV</sequence>
<dbReference type="EMBL" id="SNYM01000003">
    <property type="protein sequence ID" value="TDQ49767.1"/>
    <property type="molecule type" value="Genomic_DNA"/>
</dbReference>
<protein>
    <submittedName>
        <fullName evidence="2">HD-like signal output (HDOD) protein</fullName>
    </submittedName>
</protein>
<feature type="domain" description="HDOD" evidence="1">
    <location>
        <begin position="13"/>
        <end position="205"/>
    </location>
</feature>
<gene>
    <name evidence="2" type="ORF">EV696_103136</name>
</gene>
<dbReference type="PANTHER" id="PTHR33525:SF3">
    <property type="entry name" value="RIBONUCLEASE Y"/>
    <property type="match status" value="1"/>
</dbReference>
<reference evidence="2 3" key="1">
    <citation type="submission" date="2019-03" db="EMBL/GenBank/DDBJ databases">
        <title>Genomic Encyclopedia of Type Strains, Phase IV (KMG-IV): sequencing the most valuable type-strain genomes for metagenomic binning, comparative biology and taxonomic classification.</title>
        <authorList>
            <person name="Goeker M."/>
        </authorList>
    </citation>
    <scope>NUCLEOTIDE SEQUENCE [LARGE SCALE GENOMIC DNA]</scope>
    <source>
        <strain evidence="2 3">DSM 103792</strain>
    </source>
</reference>
<dbReference type="PROSITE" id="PS51833">
    <property type="entry name" value="HDOD"/>
    <property type="match status" value="1"/>
</dbReference>
<organism evidence="2 3">
    <name type="scientific">Permianibacter aggregans</name>
    <dbReference type="NCBI Taxonomy" id="1510150"/>
    <lineage>
        <taxon>Bacteria</taxon>
        <taxon>Pseudomonadati</taxon>
        <taxon>Pseudomonadota</taxon>
        <taxon>Gammaproteobacteria</taxon>
        <taxon>Pseudomonadales</taxon>
        <taxon>Pseudomonadaceae</taxon>
        <taxon>Permianibacter</taxon>
    </lineage>
</organism>
<evidence type="ECO:0000259" key="1">
    <source>
        <dbReference type="PROSITE" id="PS51833"/>
    </source>
</evidence>
<comment type="caution">
    <text evidence="2">The sequence shown here is derived from an EMBL/GenBank/DDBJ whole genome shotgun (WGS) entry which is preliminary data.</text>
</comment>
<dbReference type="AlphaFoldDB" id="A0A4V3D7Z4"/>
<accession>A0A4V3D7Z4</accession>
<dbReference type="SUPFAM" id="SSF109604">
    <property type="entry name" value="HD-domain/PDEase-like"/>
    <property type="match status" value="1"/>
</dbReference>
<dbReference type="Gene3D" id="1.10.3210.10">
    <property type="entry name" value="Hypothetical protein af1432"/>
    <property type="match status" value="1"/>
</dbReference>
<evidence type="ECO:0000313" key="3">
    <source>
        <dbReference type="Proteomes" id="UP000295375"/>
    </source>
</evidence>
<dbReference type="RefSeq" id="WP_157591291.1">
    <property type="nucleotide sequence ID" value="NZ_CP037953.1"/>
</dbReference>
<proteinExistence type="predicted"/>
<dbReference type="Pfam" id="PF08668">
    <property type="entry name" value="HDOD"/>
    <property type="match status" value="1"/>
</dbReference>
<dbReference type="InterPro" id="IPR013976">
    <property type="entry name" value="HDOD"/>
</dbReference>
<dbReference type="Proteomes" id="UP000295375">
    <property type="component" value="Unassembled WGS sequence"/>
</dbReference>
<dbReference type="PANTHER" id="PTHR33525">
    <property type="match status" value="1"/>
</dbReference>
<keyword evidence="3" id="KW-1185">Reference proteome</keyword>
<evidence type="ECO:0000313" key="2">
    <source>
        <dbReference type="EMBL" id="TDQ49767.1"/>
    </source>
</evidence>
<name>A0A4V3D7Z4_9GAMM</name>